<keyword evidence="4 8" id="KW-0812">Transmembrane</keyword>
<comment type="subcellular location">
    <subcellularLocation>
        <location evidence="1">Endomembrane system</location>
        <topology evidence="1">Multi-pass membrane protein</topology>
    </subcellularLocation>
</comment>
<feature type="compositionally biased region" description="Polar residues" evidence="7">
    <location>
        <begin position="154"/>
        <end position="177"/>
    </location>
</feature>
<feature type="transmembrane region" description="Helical" evidence="8">
    <location>
        <begin position="400"/>
        <end position="423"/>
    </location>
</feature>
<feature type="transmembrane region" description="Helical" evidence="8">
    <location>
        <begin position="682"/>
        <end position="702"/>
    </location>
</feature>
<feature type="domain" description="Major facilitator superfamily (MFS) profile" evidence="9">
    <location>
        <begin position="278"/>
        <end position="786"/>
    </location>
</feature>
<proteinExistence type="inferred from homology"/>
<protein>
    <recommendedName>
        <fullName evidence="9">Major facilitator superfamily (MFS) profile domain-containing protein</fullName>
    </recommendedName>
</protein>
<feature type="compositionally biased region" description="Polar residues" evidence="7">
    <location>
        <begin position="20"/>
        <end position="30"/>
    </location>
</feature>
<dbReference type="InterPro" id="IPR020846">
    <property type="entry name" value="MFS_dom"/>
</dbReference>
<evidence type="ECO:0000256" key="1">
    <source>
        <dbReference type="ARBA" id="ARBA00004127"/>
    </source>
</evidence>
<organism evidence="10 11">
    <name type="scientific">Saccharomyces eubayanus</name>
    <name type="common">Yeast</name>
    <dbReference type="NCBI Taxonomy" id="1080349"/>
    <lineage>
        <taxon>Eukaryota</taxon>
        <taxon>Fungi</taxon>
        <taxon>Dikarya</taxon>
        <taxon>Ascomycota</taxon>
        <taxon>Saccharomycotina</taxon>
        <taxon>Saccharomycetes</taxon>
        <taxon>Saccharomycetales</taxon>
        <taxon>Saccharomycetaceae</taxon>
        <taxon>Saccharomyces</taxon>
    </lineage>
</organism>
<dbReference type="Pfam" id="PF07690">
    <property type="entry name" value="MFS_1"/>
    <property type="match status" value="1"/>
</dbReference>
<evidence type="ECO:0000256" key="4">
    <source>
        <dbReference type="ARBA" id="ARBA00022692"/>
    </source>
</evidence>
<dbReference type="PANTHER" id="PTHR23501">
    <property type="entry name" value="MAJOR FACILITATOR SUPERFAMILY"/>
    <property type="match status" value="1"/>
</dbReference>
<name>A0ABN8VK08_SACEU</name>
<keyword evidence="11" id="KW-1185">Reference proteome</keyword>
<feature type="region of interest" description="Disordered" evidence="7">
    <location>
        <begin position="1"/>
        <end position="125"/>
    </location>
</feature>
<keyword evidence="6 8" id="KW-0472">Membrane</keyword>
<dbReference type="Gene3D" id="1.20.1250.20">
    <property type="entry name" value="MFS general substrate transporter like domains"/>
    <property type="match status" value="2"/>
</dbReference>
<evidence type="ECO:0000256" key="8">
    <source>
        <dbReference type="SAM" id="Phobius"/>
    </source>
</evidence>
<feature type="transmembrane region" description="Helical" evidence="8">
    <location>
        <begin position="435"/>
        <end position="455"/>
    </location>
</feature>
<evidence type="ECO:0000313" key="11">
    <source>
        <dbReference type="Proteomes" id="UP001152964"/>
    </source>
</evidence>
<keyword evidence="3" id="KW-0813">Transport</keyword>
<dbReference type="InterPro" id="IPR011701">
    <property type="entry name" value="MFS"/>
</dbReference>
<dbReference type="InterPro" id="IPR036259">
    <property type="entry name" value="MFS_trans_sf"/>
</dbReference>
<evidence type="ECO:0000313" key="10">
    <source>
        <dbReference type="EMBL" id="CAI1824657.1"/>
    </source>
</evidence>
<dbReference type="SUPFAM" id="SSF103473">
    <property type="entry name" value="MFS general substrate transporter"/>
    <property type="match status" value="1"/>
</dbReference>
<feature type="compositionally biased region" description="Basic residues" evidence="7">
    <location>
        <begin position="1"/>
        <end position="11"/>
    </location>
</feature>
<evidence type="ECO:0000256" key="5">
    <source>
        <dbReference type="ARBA" id="ARBA00022989"/>
    </source>
</evidence>
<reference evidence="10" key="1">
    <citation type="submission" date="2022-08" db="EMBL/GenBank/DDBJ databases">
        <authorList>
            <person name="Byrne P K."/>
        </authorList>
    </citation>
    <scope>NUCLEOTIDE SEQUENCE</scope>
    <source>
        <strain evidence="10">UCD650</strain>
    </source>
</reference>
<feature type="transmembrane region" description="Helical" evidence="8">
    <location>
        <begin position="551"/>
        <end position="571"/>
    </location>
</feature>
<feature type="transmembrane region" description="Helical" evidence="8">
    <location>
        <begin position="621"/>
        <end position="643"/>
    </location>
</feature>
<accession>A0ABN8VK08</accession>
<gene>
    <name evidence="10" type="primary">U6500B02460</name>
    <name evidence="10" type="ORF">SEUBUCD650_0B02460</name>
</gene>
<keyword evidence="5 8" id="KW-1133">Transmembrane helix</keyword>
<feature type="transmembrane region" description="Helical" evidence="8">
    <location>
        <begin position="342"/>
        <end position="362"/>
    </location>
</feature>
<evidence type="ECO:0000256" key="2">
    <source>
        <dbReference type="ARBA" id="ARBA00008335"/>
    </source>
</evidence>
<feature type="transmembrane region" description="Helical" evidence="8">
    <location>
        <begin position="476"/>
        <end position="498"/>
    </location>
</feature>
<evidence type="ECO:0000259" key="9">
    <source>
        <dbReference type="PROSITE" id="PS50850"/>
    </source>
</evidence>
<feature type="transmembrane region" description="Helical" evidence="8">
    <location>
        <begin position="368"/>
        <end position="388"/>
    </location>
</feature>
<dbReference type="Proteomes" id="UP001152964">
    <property type="component" value="Chromosome 2"/>
</dbReference>
<dbReference type="PANTHER" id="PTHR23501:SF191">
    <property type="entry name" value="VACUOLAR BASIC AMINO ACID TRANSPORTER 4"/>
    <property type="match status" value="1"/>
</dbReference>
<comment type="similarity">
    <text evidence="2">Belongs to the major facilitator superfamily.</text>
</comment>
<feature type="transmembrane region" description="Helical" evidence="8">
    <location>
        <begin position="310"/>
        <end position="330"/>
    </location>
</feature>
<feature type="region of interest" description="Disordered" evidence="7">
    <location>
        <begin position="141"/>
        <end position="177"/>
    </location>
</feature>
<feature type="compositionally biased region" description="Polar residues" evidence="7">
    <location>
        <begin position="60"/>
        <end position="84"/>
    </location>
</feature>
<feature type="transmembrane region" description="Helical" evidence="8">
    <location>
        <begin position="283"/>
        <end position="304"/>
    </location>
</feature>
<sequence length="786" mass="87847">MGKKDKQRKKLREFAKLKNKQQNLRKSVQSLKKEVQRRSVAPESLNRIVFENLKREEANENSPLLPTSSENSPILPTPSGNSPISPTPSEPREGNSPKTFNINVNDTHFLPRMPENSNSVQTESDDIDGKLAENAKQERLKFFSQEEPARGSPLQRSMSDFSNRSASPLQSITSDSIPMSVHDLPESLANALEGNGDMTVAQLDSSVPGIDALPTSDLSPASVASAPEALVDRPEMRAYDYGSIPRAAKDIENGTNSSYTRVTSSDRFVHDLTRRRIFSSCMCTYLFFIAMDSAILMSIVSTIASEFHELWRLSLIVSVYLLSNAIGQLVFLKLSIVSSVKLLLCVAQISFILGSYLSWSAFHFWTFIFARSITGFGSGALMVLKSTIINRFSDKKKDRYSLSASVIVFSLGVAIGPFLGYLFDTSHGSGWKNAFLIPVPFCLVNASIMLADIYSIKDNLHHGGSSPLSWKKLKKILLSPDLYEILALVVLLLWFVQATSLDITRLEHSAVIQGVMFFVFIACGILFWWIESNETYVNSIISMSLRGDKHLMWIMMGISSCFAALMCIIPFGTTYFTIVLNMSTLQIAERLLPVFFSIVVGYISVCYFWKPQTQNYMLEVVLSGVTLILYIALMGASLSLPVWKQYACMSLPSLGSCMILTSLSNLYHEYHQPKKSPISGSLVYCFSAMGGTIGVSLGGYVFHKTLLKTVHDEVMKFRKHGHLEKDLLKIIKHATQSSDWVHESAPRFIFETLIECYLQACRNVFKLSAMLFTITVITIFFFNRIN</sequence>
<evidence type="ECO:0000256" key="3">
    <source>
        <dbReference type="ARBA" id="ARBA00022448"/>
    </source>
</evidence>
<evidence type="ECO:0000256" key="7">
    <source>
        <dbReference type="SAM" id="MobiDB-lite"/>
    </source>
</evidence>
<feature type="transmembrane region" description="Helical" evidence="8">
    <location>
        <begin position="764"/>
        <end position="782"/>
    </location>
</feature>
<dbReference type="PROSITE" id="PS50850">
    <property type="entry name" value="MFS"/>
    <property type="match status" value="1"/>
</dbReference>
<dbReference type="EMBL" id="OX291492">
    <property type="protein sequence ID" value="CAI1824657.1"/>
    <property type="molecule type" value="Genomic_DNA"/>
</dbReference>
<feature type="transmembrane region" description="Helical" evidence="8">
    <location>
        <begin position="591"/>
        <end position="609"/>
    </location>
</feature>
<feature type="compositionally biased region" description="Polar residues" evidence="7">
    <location>
        <begin position="96"/>
        <end position="106"/>
    </location>
</feature>
<evidence type="ECO:0000256" key="6">
    <source>
        <dbReference type="ARBA" id="ARBA00023136"/>
    </source>
</evidence>
<feature type="transmembrane region" description="Helical" evidence="8">
    <location>
        <begin position="510"/>
        <end position="530"/>
    </location>
</feature>